<comment type="caution">
    <text evidence="1">The sequence shown here is derived from an EMBL/GenBank/DDBJ whole genome shotgun (WGS) entry which is preliminary data.</text>
</comment>
<name>A0A080ZX62_PHYNI</name>
<accession>A0A080ZX62</accession>
<gene>
    <name evidence="1" type="ORF">F444_12393</name>
</gene>
<reference evidence="1 2" key="1">
    <citation type="submission" date="2013-11" db="EMBL/GenBank/DDBJ databases">
        <title>The Genome Sequence of Phytophthora parasitica P1976.</title>
        <authorList>
            <consortium name="The Broad Institute Genomics Platform"/>
            <person name="Russ C."/>
            <person name="Tyler B."/>
            <person name="Panabieres F."/>
            <person name="Shan W."/>
            <person name="Tripathy S."/>
            <person name="Grunwald N."/>
            <person name="Machado M."/>
            <person name="Johnson C.S."/>
            <person name="Walker B."/>
            <person name="Young S."/>
            <person name="Zeng Q."/>
            <person name="Gargeya S."/>
            <person name="Fitzgerald M."/>
            <person name="Haas B."/>
            <person name="Abouelleil A."/>
            <person name="Allen A.W."/>
            <person name="Alvarado L."/>
            <person name="Arachchi H.M."/>
            <person name="Berlin A.M."/>
            <person name="Chapman S.B."/>
            <person name="Gainer-Dewar J."/>
            <person name="Goldberg J."/>
            <person name="Griggs A."/>
            <person name="Gujja S."/>
            <person name="Hansen M."/>
            <person name="Howarth C."/>
            <person name="Imamovic A."/>
            <person name="Ireland A."/>
            <person name="Larimer J."/>
            <person name="McCowan C."/>
            <person name="Murphy C."/>
            <person name="Pearson M."/>
            <person name="Poon T.W."/>
            <person name="Priest M."/>
            <person name="Roberts A."/>
            <person name="Saif S."/>
            <person name="Shea T."/>
            <person name="Sisk P."/>
            <person name="Sykes S."/>
            <person name="Wortman J."/>
            <person name="Nusbaum C."/>
            <person name="Birren B."/>
        </authorList>
    </citation>
    <scope>NUCLEOTIDE SEQUENCE [LARGE SCALE GENOMIC DNA]</scope>
    <source>
        <strain evidence="1 2">P1976</strain>
    </source>
</reference>
<protein>
    <submittedName>
        <fullName evidence="1">Uncharacterized protein</fullName>
    </submittedName>
</protein>
<evidence type="ECO:0000313" key="2">
    <source>
        <dbReference type="Proteomes" id="UP000028582"/>
    </source>
</evidence>
<evidence type="ECO:0000313" key="1">
    <source>
        <dbReference type="EMBL" id="ETO71223.1"/>
    </source>
</evidence>
<dbReference type="EMBL" id="ANJA01002218">
    <property type="protein sequence ID" value="ETO71223.1"/>
    <property type="molecule type" value="Genomic_DNA"/>
</dbReference>
<dbReference type="AlphaFoldDB" id="A0A080ZX62"/>
<proteinExistence type="predicted"/>
<sequence>MPGGKSHLQWNWRKWGTGTRGLPLHFWFSSDRLLAPATAKAEKGVRQLEDIEHRAPRFLVLGKNSHRLLGESKRKRKSVLSFSIEQLRFAPSSFGPKMCTRQTRQLCGKHLFVEVRLETNQNDLGDKQQRCSGGR</sequence>
<organism evidence="1 2">
    <name type="scientific">Phytophthora nicotianae P1976</name>
    <dbReference type="NCBI Taxonomy" id="1317066"/>
    <lineage>
        <taxon>Eukaryota</taxon>
        <taxon>Sar</taxon>
        <taxon>Stramenopiles</taxon>
        <taxon>Oomycota</taxon>
        <taxon>Peronosporomycetes</taxon>
        <taxon>Peronosporales</taxon>
        <taxon>Peronosporaceae</taxon>
        <taxon>Phytophthora</taxon>
    </lineage>
</organism>
<dbReference type="Proteomes" id="UP000028582">
    <property type="component" value="Unassembled WGS sequence"/>
</dbReference>